<dbReference type="Pfam" id="PF13276">
    <property type="entry name" value="HTH_21"/>
    <property type="match status" value="1"/>
</dbReference>
<evidence type="ECO:0000313" key="3">
    <source>
        <dbReference type="Proteomes" id="UP001500795"/>
    </source>
</evidence>
<feature type="domain" description="HTH-like" evidence="1">
    <location>
        <begin position="26"/>
        <end position="83"/>
    </location>
</feature>
<dbReference type="InterPro" id="IPR025948">
    <property type="entry name" value="HTH-like_dom"/>
</dbReference>
<dbReference type="PANTHER" id="PTHR46889:SF4">
    <property type="entry name" value="TRANSPOSASE INSO FOR INSERTION SEQUENCE ELEMENT IS911B-RELATED"/>
    <property type="match status" value="1"/>
</dbReference>
<name>A0ABP6V889_9GAMM</name>
<dbReference type="InterPro" id="IPR050900">
    <property type="entry name" value="Transposase_IS3/IS150/IS904"/>
</dbReference>
<accession>A0ABP6V889</accession>
<evidence type="ECO:0000259" key="1">
    <source>
        <dbReference type="Pfam" id="PF13276"/>
    </source>
</evidence>
<gene>
    <name evidence="2" type="ORF">GCM10022394_05570</name>
</gene>
<evidence type="ECO:0000313" key="2">
    <source>
        <dbReference type="EMBL" id="GAA3529245.1"/>
    </source>
</evidence>
<dbReference type="EMBL" id="BAABCX010000001">
    <property type="protein sequence ID" value="GAA3529245.1"/>
    <property type="molecule type" value="Genomic_DNA"/>
</dbReference>
<comment type="caution">
    <text evidence="2">The sequence shown here is derived from an EMBL/GenBank/DDBJ whole genome shotgun (WGS) entry which is preliminary data.</text>
</comment>
<sequence length="126" mass="14840">MCRVFEVSRSGYYEWRSKPSSQREQQDEALKARIREHHEEGRATYGSRRIQRKLAGEYKAVSRCRIARLMKEESLECKTRRKFKATTNSKHDKLTVFSTGDVIQDARALQRNHRYPAVPNGSRPRQ</sequence>
<keyword evidence="3" id="KW-1185">Reference proteome</keyword>
<reference evidence="3" key="1">
    <citation type="journal article" date="2019" name="Int. J. Syst. Evol. Microbiol.">
        <title>The Global Catalogue of Microorganisms (GCM) 10K type strain sequencing project: providing services to taxonomists for standard genome sequencing and annotation.</title>
        <authorList>
            <consortium name="The Broad Institute Genomics Platform"/>
            <consortium name="The Broad Institute Genome Sequencing Center for Infectious Disease"/>
            <person name="Wu L."/>
            <person name="Ma J."/>
        </authorList>
    </citation>
    <scope>NUCLEOTIDE SEQUENCE [LARGE SCALE GENOMIC DNA]</scope>
    <source>
        <strain evidence="3">JCM 17110</strain>
    </source>
</reference>
<dbReference type="Proteomes" id="UP001500795">
    <property type="component" value="Unassembled WGS sequence"/>
</dbReference>
<dbReference type="PANTHER" id="PTHR46889">
    <property type="entry name" value="TRANSPOSASE INSF FOR INSERTION SEQUENCE IS3B-RELATED"/>
    <property type="match status" value="1"/>
</dbReference>
<protein>
    <recommendedName>
        <fullName evidence="1">HTH-like domain-containing protein</fullName>
    </recommendedName>
</protein>
<proteinExistence type="predicted"/>
<organism evidence="2 3">
    <name type="scientific">Zobellella aerophila</name>
    <dbReference type="NCBI Taxonomy" id="870480"/>
    <lineage>
        <taxon>Bacteria</taxon>
        <taxon>Pseudomonadati</taxon>
        <taxon>Pseudomonadota</taxon>
        <taxon>Gammaproteobacteria</taxon>
        <taxon>Aeromonadales</taxon>
        <taxon>Aeromonadaceae</taxon>
        <taxon>Zobellella</taxon>
    </lineage>
</organism>